<keyword evidence="2" id="KW-0812">Transmembrane</keyword>
<dbReference type="GO" id="GO:0005886">
    <property type="term" value="C:plasma membrane"/>
    <property type="evidence" value="ECO:0007669"/>
    <property type="project" value="TreeGrafter"/>
</dbReference>
<dbReference type="Gene3D" id="1.20.1640.10">
    <property type="entry name" value="Multidrug efflux transporter AcrB transmembrane domain"/>
    <property type="match status" value="2"/>
</dbReference>
<proteinExistence type="predicted"/>
<protein>
    <submittedName>
        <fullName evidence="3">Cation/multidrug efflux pump</fullName>
    </submittedName>
</protein>
<comment type="caution">
    <text evidence="3">The sequence shown here is derived from an EMBL/GenBank/DDBJ whole genome shotgun (WGS) entry which is preliminary data.</text>
</comment>
<evidence type="ECO:0000256" key="2">
    <source>
        <dbReference type="SAM" id="Phobius"/>
    </source>
</evidence>
<organism evidence="3 4">
    <name type="scientific">Desulfocurvibacter africanus PCS</name>
    <dbReference type="NCBI Taxonomy" id="1262666"/>
    <lineage>
        <taxon>Bacteria</taxon>
        <taxon>Pseudomonadati</taxon>
        <taxon>Thermodesulfobacteriota</taxon>
        <taxon>Desulfovibrionia</taxon>
        <taxon>Desulfovibrionales</taxon>
        <taxon>Desulfovibrionaceae</taxon>
        <taxon>Desulfocurvibacter</taxon>
    </lineage>
</organism>
<dbReference type="PANTHER" id="PTHR32063">
    <property type="match status" value="1"/>
</dbReference>
<feature type="transmembrane region" description="Helical" evidence="2">
    <location>
        <begin position="383"/>
        <end position="408"/>
    </location>
</feature>
<evidence type="ECO:0000313" key="4">
    <source>
        <dbReference type="Proteomes" id="UP000011922"/>
    </source>
</evidence>
<feature type="transmembrane region" description="Helical" evidence="2">
    <location>
        <begin position="992"/>
        <end position="1017"/>
    </location>
</feature>
<keyword evidence="2" id="KW-0472">Membrane</keyword>
<dbReference type="GO" id="GO:0042910">
    <property type="term" value="F:xenobiotic transmembrane transporter activity"/>
    <property type="evidence" value="ECO:0007669"/>
    <property type="project" value="TreeGrafter"/>
</dbReference>
<dbReference type="InterPro" id="IPR001036">
    <property type="entry name" value="Acrflvin-R"/>
</dbReference>
<dbReference type="Gene3D" id="3.30.2090.10">
    <property type="entry name" value="Multidrug efflux transporter AcrB TolC docking domain, DN and DC subdomains"/>
    <property type="match status" value="2"/>
</dbReference>
<feature type="transmembrane region" description="Helical" evidence="2">
    <location>
        <begin position="952"/>
        <end position="972"/>
    </location>
</feature>
<gene>
    <name evidence="3" type="ORF">PCS_01495</name>
</gene>
<dbReference type="EMBL" id="AOSV01000015">
    <property type="protein sequence ID" value="EMG37713.1"/>
    <property type="molecule type" value="Genomic_DNA"/>
</dbReference>
<feature type="transmembrane region" description="Helical" evidence="2">
    <location>
        <begin position="873"/>
        <end position="894"/>
    </location>
</feature>
<dbReference type="Proteomes" id="UP000011922">
    <property type="component" value="Unassembled WGS sequence"/>
</dbReference>
<dbReference type="InterPro" id="IPR027463">
    <property type="entry name" value="AcrB_DN_DC_subdom"/>
</dbReference>
<keyword evidence="2" id="KW-1133">Transmembrane helix</keyword>
<feature type="compositionally biased region" description="Basic and acidic residues" evidence="1">
    <location>
        <begin position="1028"/>
        <end position="1037"/>
    </location>
</feature>
<feature type="transmembrane region" description="Helical" evidence="2">
    <location>
        <begin position="900"/>
        <end position="927"/>
    </location>
</feature>
<evidence type="ECO:0000313" key="3">
    <source>
        <dbReference type="EMBL" id="EMG37713.1"/>
    </source>
</evidence>
<name>M5Q2U7_DESAF</name>
<dbReference type="OrthoDB" id="9759330at2"/>
<dbReference type="RefSeq" id="WP_005985666.1">
    <property type="nucleotide sequence ID" value="NZ_AOSV01000015.1"/>
</dbReference>
<feature type="transmembrane region" description="Helical" evidence="2">
    <location>
        <begin position="12"/>
        <end position="32"/>
    </location>
</feature>
<dbReference type="Pfam" id="PF00873">
    <property type="entry name" value="ACR_tran"/>
    <property type="match status" value="1"/>
</dbReference>
<dbReference type="PANTHER" id="PTHR32063:SF0">
    <property type="entry name" value="SWARMING MOTILITY PROTEIN SWRC"/>
    <property type="match status" value="1"/>
</dbReference>
<feature type="transmembrane region" description="Helical" evidence="2">
    <location>
        <begin position="428"/>
        <end position="452"/>
    </location>
</feature>
<dbReference type="SUPFAM" id="SSF82693">
    <property type="entry name" value="Multidrug efflux transporter AcrB pore domain, PN1, PN2, PC1 and PC2 subdomains"/>
    <property type="match status" value="3"/>
</dbReference>
<sequence length="1049" mass="114062">MIINQLALKRHVTVLVLVVIIVLAGLSSYFSLPRESDPDINVPYIFVTTTYEGVAPVDMEKLVTIPLERKLKGLDGLEEITSMSGDGLSSITLEFAPSVDIDDALQKVRDKVDQAKGDLPDDLDDDPLVKEMNFSDFPIIRVVLSGPFSLKRLKTFAEQFEDRFEAIPGVLDAEILGGLDREIHVEFDLDRLQGLRVPVSSVTAALSGGNVNMPGGSVDIGNAKYLVRVPADFKHPSEINSIVAFVKDGKPIYLRDVARIEDSYKDPTTISRINGQDAVTIAIKKRSGENIIDIVDETHRIIADMRQQLPPSLIIDTTGDQARDIRLMVKDLENNILTGLLLVLVVVFAFIGGRSALFVALSIPLSMLITFAMLQAFGITLNMVVLFSLTLALGMLVDNGIVIVENVYRHMQEGMTRMEAARVAVDEVAWPVITSTLTTVGAFIPMIFWPGIMGEFMSFLPKTVIIALMASLFVALVINPVLSARFQTIKAGDRHPDEIDEASLGRVLRFYRATLRWALRHRLAVIGLSFAMLVGSAVAFGMFGKGMEFFPDIEPKQATVTIDAPVGTNLDASDRLVRQVERIITDGGHKDIQSVISTVGDATYGTHKSELTIDFVDFAERERNSFDIIRELRETINATLGGAEYLVERRKEGPPSGAAVNMEIYGDDIVVLGGLVEQTRKIMSGVAGVVDLKDDFVEGKPEIRVDVDKEKAAMLGLDAASVGTTVKTAVAGAKVGVYREGKDEYDILAKLPDADVNSLEGIRRITVPGPDGDPVPLTSLAEVRIGSGYGAINHKDLKRVVTVSSDVSGRLANEVIAEITAKLSHVEFPRGYSWQFTGEQEEQAKAQAFLGKAFIAAVFFIFLVLVTQFNSAAVPFIILTSVILSFIGVFLGLLVTGRPFGVIMTGIGVISLAGVVVNNAIVLIDYFEQLKTRGMEATEALITTGLTRFRPVLLTAITTLLGLLPMATGISFDFIGFRLEVGSESSMWWGSMAVAVIFGLGVATMLTLIVVPVLCSLRESAATWATRREARSQERKAKPAQTALNTRGA</sequence>
<feature type="transmembrane region" description="Helical" evidence="2">
    <location>
        <begin position="849"/>
        <end position="866"/>
    </location>
</feature>
<dbReference type="Gene3D" id="3.30.70.1430">
    <property type="entry name" value="Multidrug efflux transporter AcrB pore domain"/>
    <property type="match status" value="2"/>
</dbReference>
<dbReference type="PRINTS" id="PR00702">
    <property type="entry name" value="ACRIFLAVINRP"/>
</dbReference>
<feature type="transmembrane region" description="Helical" evidence="2">
    <location>
        <begin position="335"/>
        <end position="351"/>
    </location>
</feature>
<dbReference type="AlphaFoldDB" id="M5Q2U7"/>
<dbReference type="SUPFAM" id="SSF82866">
    <property type="entry name" value="Multidrug efflux transporter AcrB transmembrane domain"/>
    <property type="match status" value="2"/>
</dbReference>
<dbReference type="PATRIC" id="fig|1262666.3.peg.1516"/>
<feature type="transmembrane region" description="Helical" evidence="2">
    <location>
        <begin position="464"/>
        <end position="482"/>
    </location>
</feature>
<feature type="region of interest" description="Disordered" evidence="1">
    <location>
        <begin position="1028"/>
        <end position="1049"/>
    </location>
</feature>
<feature type="transmembrane region" description="Helical" evidence="2">
    <location>
        <begin position="523"/>
        <end position="543"/>
    </location>
</feature>
<evidence type="ECO:0000256" key="1">
    <source>
        <dbReference type="SAM" id="MobiDB-lite"/>
    </source>
</evidence>
<feature type="transmembrane region" description="Helical" evidence="2">
    <location>
        <begin position="358"/>
        <end position="377"/>
    </location>
</feature>
<dbReference type="Gene3D" id="3.30.70.1320">
    <property type="entry name" value="Multidrug efflux transporter AcrB pore domain like"/>
    <property type="match status" value="1"/>
</dbReference>
<dbReference type="Gene3D" id="3.30.70.1440">
    <property type="entry name" value="Multidrug efflux transporter AcrB pore domain"/>
    <property type="match status" value="1"/>
</dbReference>
<reference evidence="3 4" key="1">
    <citation type="journal article" date="2013" name="Genome Announc.">
        <title>Draft Genome Sequence for Desulfovibrio africanus Strain PCS.</title>
        <authorList>
            <person name="Brown S.D."/>
            <person name="Utturkar S.M."/>
            <person name="Arkin A.P."/>
            <person name="Deutschbauer A.M."/>
            <person name="Elias D.A."/>
            <person name="Hazen T.C."/>
            <person name="Chakraborty R."/>
        </authorList>
    </citation>
    <scope>NUCLEOTIDE SEQUENCE [LARGE SCALE GENOMIC DNA]</scope>
    <source>
        <strain evidence="3 4">PCS</strain>
    </source>
</reference>
<accession>M5Q2U7</accession>
<dbReference type="SUPFAM" id="SSF82714">
    <property type="entry name" value="Multidrug efflux transporter AcrB TolC docking domain, DN and DC subdomains"/>
    <property type="match status" value="2"/>
</dbReference>